<comment type="subcellular location">
    <subcellularLocation>
        <location evidence="1 9">Cytoplasm</location>
    </subcellularLocation>
</comment>
<evidence type="ECO:0000256" key="6">
    <source>
        <dbReference type="ARBA" id="ARBA00022605"/>
    </source>
</evidence>
<dbReference type="PANTHER" id="PTHR43707:SF6">
    <property type="entry name" value="ATP PHOSPHORIBOSYLTRANSFERASE REGULATORY SUBUNIT"/>
    <property type="match status" value="1"/>
</dbReference>
<evidence type="ECO:0000256" key="1">
    <source>
        <dbReference type="ARBA" id="ARBA00004496"/>
    </source>
</evidence>
<comment type="similarity">
    <text evidence="3 9">Belongs to the class-II aminoacyl-tRNA synthetase family. HisZ subfamily.</text>
</comment>
<keyword evidence="7 9" id="KW-0368">Histidine biosynthesis</keyword>
<evidence type="ECO:0000256" key="8">
    <source>
        <dbReference type="ARBA" id="ARBA00025246"/>
    </source>
</evidence>
<dbReference type="InterPro" id="IPR045864">
    <property type="entry name" value="aa-tRNA-synth_II/BPL/LPL"/>
</dbReference>
<comment type="caution">
    <text evidence="11">The sequence shown here is derived from an EMBL/GenBank/DDBJ whole genome shotgun (WGS) entry which is preliminary data.</text>
</comment>
<evidence type="ECO:0000256" key="7">
    <source>
        <dbReference type="ARBA" id="ARBA00023102"/>
    </source>
</evidence>
<organism evidence="11 12">
    <name type="scientific">Oceanobacillus kapialis</name>
    <dbReference type="NCBI Taxonomy" id="481353"/>
    <lineage>
        <taxon>Bacteria</taxon>
        <taxon>Bacillati</taxon>
        <taxon>Bacillota</taxon>
        <taxon>Bacilli</taxon>
        <taxon>Bacillales</taxon>
        <taxon>Bacillaceae</taxon>
        <taxon>Oceanobacillus</taxon>
    </lineage>
</organism>
<evidence type="ECO:0000256" key="2">
    <source>
        <dbReference type="ARBA" id="ARBA00004667"/>
    </source>
</evidence>
<keyword evidence="11" id="KW-0808">Transferase</keyword>
<dbReference type="PANTHER" id="PTHR43707">
    <property type="entry name" value="HISTIDYL-TRNA SYNTHETASE"/>
    <property type="match status" value="1"/>
</dbReference>
<dbReference type="Proteomes" id="UP001597451">
    <property type="component" value="Unassembled WGS sequence"/>
</dbReference>
<dbReference type="RefSeq" id="WP_379559882.1">
    <property type="nucleotide sequence ID" value="NZ_JBHUMX010000001.1"/>
</dbReference>
<reference evidence="12" key="1">
    <citation type="journal article" date="2019" name="Int. J. Syst. Evol. Microbiol.">
        <title>The Global Catalogue of Microorganisms (GCM) 10K type strain sequencing project: providing services to taxonomists for standard genome sequencing and annotation.</title>
        <authorList>
            <consortium name="The Broad Institute Genomics Platform"/>
            <consortium name="The Broad Institute Genome Sequencing Center for Infectious Disease"/>
            <person name="Wu L."/>
            <person name="Ma J."/>
        </authorList>
    </citation>
    <scope>NUCLEOTIDE SEQUENCE [LARGE SCALE GENOMIC DNA]</scope>
    <source>
        <strain evidence="12">TISTR 1858</strain>
    </source>
</reference>
<comment type="function">
    <text evidence="8 9">Required for the first step of histidine biosynthesis. May allow the feedback regulation of ATP phosphoribosyltransferase activity by histidine.</text>
</comment>
<dbReference type="NCBIfam" id="TIGR00443">
    <property type="entry name" value="hisZ_biosyn_reg"/>
    <property type="match status" value="1"/>
</dbReference>
<dbReference type="Gene3D" id="3.30.930.10">
    <property type="entry name" value="Bira Bifunctional Protein, Domain 2"/>
    <property type="match status" value="1"/>
</dbReference>
<evidence type="ECO:0000256" key="4">
    <source>
        <dbReference type="ARBA" id="ARBA00020397"/>
    </source>
</evidence>
<comment type="miscellaneous">
    <text evidence="9">This function is generally fulfilled by the C-terminal part of HisG, which is missing in some bacteria such as this one.</text>
</comment>
<dbReference type="InterPro" id="IPR004516">
    <property type="entry name" value="HisRS/HisZ"/>
</dbReference>
<name>A0ABW5PW12_9BACI</name>
<dbReference type="SUPFAM" id="SSF55681">
    <property type="entry name" value="Class II aaRS and biotin synthetases"/>
    <property type="match status" value="1"/>
</dbReference>
<keyword evidence="12" id="KW-1185">Reference proteome</keyword>
<dbReference type="Pfam" id="PF13393">
    <property type="entry name" value="tRNA-synt_His"/>
    <property type="match status" value="1"/>
</dbReference>
<evidence type="ECO:0000256" key="9">
    <source>
        <dbReference type="HAMAP-Rule" id="MF_00125"/>
    </source>
</evidence>
<dbReference type="HAMAP" id="MF_00125">
    <property type="entry name" value="HisZ"/>
    <property type="match status" value="1"/>
</dbReference>
<dbReference type="PIRSF" id="PIRSF001549">
    <property type="entry name" value="His-tRNA_synth"/>
    <property type="match status" value="1"/>
</dbReference>
<evidence type="ECO:0000313" key="12">
    <source>
        <dbReference type="Proteomes" id="UP001597451"/>
    </source>
</evidence>
<accession>A0ABW5PW12</accession>
<protein>
    <recommendedName>
        <fullName evidence="4 9">ATP phosphoribosyltransferase regulatory subunit</fullName>
    </recommendedName>
</protein>
<keyword evidence="11" id="KW-0328">Glycosyltransferase</keyword>
<dbReference type="EMBL" id="JBHUMX010000001">
    <property type="protein sequence ID" value="MFD2627272.1"/>
    <property type="molecule type" value="Genomic_DNA"/>
</dbReference>
<dbReference type="CDD" id="cd00773">
    <property type="entry name" value="HisRS-like_core"/>
    <property type="match status" value="1"/>
</dbReference>
<dbReference type="InterPro" id="IPR041715">
    <property type="entry name" value="HisRS-like_core"/>
</dbReference>
<comment type="pathway">
    <text evidence="2 9">Amino-acid biosynthesis; L-histidine biosynthesis; L-histidine from 5-phospho-alpha-D-ribose 1-diphosphate: step 1/9.</text>
</comment>
<comment type="subunit">
    <text evidence="9">Heteromultimer composed of HisG and HisZ subunits.</text>
</comment>
<keyword evidence="5 9" id="KW-0963">Cytoplasm</keyword>
<evidence type="ECO:0000256" key="5">
    <source>
        <dbReference type="ARBA" id="ARBA00022490"/>
    </source>
</evidence>
<evidence type="ECO:0000259" key="10">
    <source>
        <dbReference type="Pfam" id="PF13393"/>
    </source>
</evidence>
<sequence>MPYQVGTAKAEFTVQEFKRRESLIMKLKHRFLTYGYKQIRTSTFESYDLYTNLTGTVNKDDMVKVIDSSGKVLVLRPDVTLPITRMAAESGAAQNELRYFYIQDIFRSTASAGTKESTQAGIECLGNNRPETDAEIILLAIHNLKDLGFTNFKIEIGHAGFFKSLIAPAGLTTPEVEQLQTYIQSKNLVEMVPFLQRLSLAEDLREAIQAIPMLYGAPKEVMQQIPSNLLDEEMRKNLTNLAEIVDLLEDYEVGEHIVLNLGLINNMNYYSDVIFQGFVEQVGHPLLMGGRYNQLGDHYGVDLPAIGFAFEVDVLQEALFHPGQLTEATNEPTLLIIYEKSKQREAFRTAQLLREKGYIVRLCLESTDVENSSPDIQLTFNDNKNTVVDGTTTKTFTNNQELLQILNQVGGA</sequence>
<dbReference type="GO" id="GO:0016757">
    <property type="term" value="F:glycosyltransferase activity"/>
    <property type="evidence" value="ECO:0007669"/>
    <property type="project" value="UniProtKB-KW"/>
</dbReference>
<gene>
    <name evidence="9 11" type="primary">hisZ</name>
    <name evidence="11" type="ORF">ACFSUN_00540</name>
</gene>
<dbReference type="InterPro" id="IPR004517">
    <property type="entry name" value="HisZ"/>
</dbReference>
<feature type="domain" description="Class II Histidinyl-tRNA synthetase (HisRS)-like catalytic core" evidence="10">
    <location>
        <begin position="14"/>
        <end position="314"/>
    </location>
</feature>
<evidence type="ECO:0000313" key="11">
    <source>
        <dbReference type="EMBL" id="MFD2627272.1"/>
    </source>
</evidence>
<evidence type="ECO:0000256" key="3">
    <source>
        <dbReference type="ARBA" id="ARBA00005539"/>
    </source>
</evidence>
<keyword evidence="6 9" id="KW-0028">Amino-acid biosynthesis</keyword>
<proteinExistence type="inferred from homology"/>